<feature type="transmembrane region" description="Helical" evidence="1">
    <location>
        <begin position="12"/>
        <end position="33"/>
    </location>
</feature>
<feature type="domain" description="YiaAB two helix" evidence="2">
    <location>
        <begin position="13"/>
        <end position="65"/>
    </location>
</feature>
<reference evidence="3" key="1">
    <citation type="submission" date="2021-01" db="EMBL/GenBank/DDBJ databases">
        <title>Whole genome shotgun sequence of Virgisporangium aurantiacum NBRC 16421.</title>
        <authorList>
            <person name="Komaki H."/>
            <person name="Tamura T."/>
        </authorList>
    </citation>
    <scope>NUCLEOTIDE SEQUENCE</scope>
    <source>
        <strain evidence="3">NBRC 16421</strain>
    </source>
</reference>
<dbReference type="AlphaFoldDB" id="A0A8J3YZ13"/>
<dbReference type="PANTHER" id="PTHR37290:SF1">
    <property type="entry name" value="INNER MEMBRANE PROTEIN YIAA"/>
    <property type="match status" value="1"/>
</dbReference>
<evidence type="ECO:0000313" key="4">
    <source>
        <dbReference type="Proteomes" id="UP000612585"/>
    </source>
</evidence>
<dbReference type="EMBL" id="BOPG01000006">
    <property type="protein sequence ID" value="GIJ53283.1"/>
    <property type="molecule type" value="Genomic_DNA"/>
</dbReference>
<keyword evidence="4" id="KW-1185">Reference proteome</keyword>
<dbReference type="InterPro" id="IPR038972">
    <property type="entry name" value="YiaA-like"/>
</dbReference>
<protein>
    <recommendedName>
        <fullName evidence="2">YiaAB two helix domain-containing protein</fullName>
    </recommendedName>
</protein>
<dbReference type="RefSeq" id="WP_203987317.1">
    <property type="nucleotide sequence ID" value="NZ_BOPG01000006.1"/>
</dbReference>
<accession>A0A8J3YZ13</accession>
<dbReference type="GO" id="GO:0005886">
    <property type="term" value="C:plasma membrane"/>
    <property type="evidence" value="ECO:0007669"/>
    <property type="project" value="TreeGrafter"/>
</dbReference>
<dbReference type="InterPro" id="IPR008024">
    <property type="entry name" value="YiaAB"/>
</dbReference>
<dbReference type="Proteomes" id="UP000612585">
    <property type="component" value="Unassembled WGS sequence"/>
</dbReference>
<evidence type="ECO:0000313" key="3">
    <source>
        <dbReference type="EMBL" id="GIJ53283.1"/>
    </source>
</evidence>
<keyword evidence="1" id="KW-1133">Transmembrane helix</keyword>
<evidence type="ECO:0000259" key="2">
    <source>
        <dbReference type="Pfam" id="PF05360"/>
    </source>
</evidence>
<dbReference type="GO" id="GO:0006974">
    <property type="term" value="P:DNA damage response"/>
    <property type="evidence" value="ECO:0007669"/>
    <property type="project" value="TreeGrafter"/>
</dbReference>
<keyword evidence="1" id="KW-0812">Transmembrane</keyword>
<proteinExistence type="predicted"/>
<organism evidence="3 4">
    <name type="scientific">Virgisporangium aurantiacum</name>
    <dbReference type="NCBI Taxonomy" id="175570"/>
    <lineage>
        <taxon>Bacteria</taxon>
        <taxon>Bacillati</taxon>
        <taxon>Actinomycetota</taxon>
        <taxon>Actinomycetes</taxon>
        <taxon>Micromonosporales</taxon>
        <taxon>Micromonosporaceae</taxon>
        <taxon>Virgisporangium</taxon>
    </lineage>
</organism>
<evidence type="ECO:0000256" key="1">
    <source>
        <dbReference type="SAM" id="Phobius"/>
    </source>
</evidence>
<gene>
    <name evidence="3" type="ORF">Vau01_007990</name>
</gene>
<dbReference type="Pfam" id="PF05360">
    <property type="entry name" value="YiaAB"/>
    <property type="match status" value="1"/>
</dbReference>
<sequence length="95" mass="10223">MTVASQAKPSAAFLIQSILSFAVSISALVIGVVSLEVDVWVRGFLAVGVLYVVTSTFTLAKVVRDQQEATSALGRIDQARVEKMLAEHDPYRVVS</sequence>
<dbReference type="PANTHER" id="PTHR37290">
    <property type="entry name" value="INNER MEMBRANE PROTEIN YIAA-RELATED"/>
    <property type="match status" value="1"/>
</dbReference>
<feature type="transmembrane region" description="Helical" evidence="1">
    <location>
        <begin position="39"/>
        <end position="60"/>
    </location>
</feature>
<name>A0A8J3YZ13_9ACTN</name>
<keyword evidence="1" id="KW-0472">Membrane</keyword>
<comment type="caution">
    <text evidence="3">The sequence shown here is derived from an EMBL/GenBank/DDBJ whole genome shotgun (WGS) entry which is preliminary data.</text>
</comment>